<keyword evidence="3" id="KW-0539">Nucleus</keyword>
<evidence type="ECO:0000256" key="3">
    <source>
        <dbReference type="ARBA" id="ARBA00023242"/>
    </source>
</evidence>
<dbReference type="Pfam" id="PF09368">
    <property type="entry name" value="Sas10"/>
    <property type="match status" value="1"/>
</dbReference>
<feature type="region of interest" description="Disordered" evidence="4">
    <location>
        <begin position="1"/>
        <end position="35"/>
    </location>
</feature>
<evidence type="ECO:0000259" key="5">
    <source>
        <dbReference type="Pfam" id="PF09368"/>
    </source>
</evidence>
<dbReference type="GO" id="GO:0000462">
    <property type="term" value="P:maturation of SSU-rRNA from tricistronic rRNA transcript (SSU-rRNA, 5.8S rRNA, LSU-rRNA)"/>
    <property type="evidence" value="ECO:0007669"/>
    <property type="project" value="TreeGrafter"/>
</dbReference>
<keyword evidence="7" id="KW-1185">Reference proteome</keyword>
<evidence type="ECO:0000256" key="1">
    <source>
        <dbReference type="ARBA" id="ARBA00004123"/>
    </source>
</evidence>
<protein>
    <submittedName>
        <fullName evidence="6">5188_t:CDS:1</fullName>
    </submittedName>
</protein>
<name>A0A9N8ZAJ8_9GLOM</name>
<evidence type="ECO:0000256" key="4">
    <source>
        <dbReference type="SAM" id="MobiDB-lite"/>
    </source>
</evidence>
<dbReference type="OrthoDB" id="1924577at2759"/>
<evidence type="ECO:0000256" key="2">
    <source>
        <dbReference type="ARBA" id="ARBA00010979"/>
    </source>
</evidence>
<feature type="domain" description="Sas10 C-terminal" evidence="5">
    <location>
        <begin position="152"/>
        <end position="224"/>
    </location>
</feature>
<evidence type="ECO:0000313" key="7">
    <source>
        <dbReference type="Proteomes" id="UP000789572"/>
    </source>
</evidence>
<gene>
    <name evidence="6" type="ORF">POCULU_LOCUS1516</name>
</gene>
<evidence type="ECO:0000313" key="6">
    <source>
        <dbReference type="EMBL" id="CAG8480465.1"/>
    </source>
</evidence>
<dbReference type="GO" id="GO:0032040">
    <property type="term" value="C:small-subunit processome"/>
    <property type="evidence" value="ECO:0007669"/>
    <property type="project" value="TreeGrafter"/>
</dbReference>
<dbReference type="Proteomes" id="UP000789572">
    <property type="component" value="Unassembled WGS sequence"/>
</dbReference>
<organism evidence="6 7">
    <name type="scientific">Paraglomus occultum</name>
    <dbReference type="NCBI Taxonomy" id="144539"/>
    <lineage>
        <taxon>Eukaryota</taxon>
        <taxon>Fungi</taxon>
        <taxon>Fungi incertae sedis</taxon>
        <taxon>Mucoromycota</taxon>
        <taxon>Glomeromycotina</taxon>
        <taxon>Glomeromycetes</taxon>
        <taxon>Paraglomerales</taxon>
        <taxon>Paraglomeraceae</taxon>
        <taxon>Paraglomus</taxon>
    </lineage>
</organism>
<dbReference type="InterPro" id="IPR018972">
    <property type="entry name" value="Sas10_C_dom"/>
</dbReference>
<comment type="caution">
    <text evidence="6">The sequence shown here is derived from an EMBL/GenBank/DDBJ whole genome shotgun (WGS) entry which is preliminary data.</text>
</comment>
<dbReference type="PANTHER" id="PTHR13237:SF8">
    <property type="entry name" value="SOMETHING ABOUT SILENCING PROTEIN 10"/>
    <property type="match status" value="1"/>
</dbReference>
<comment type="similarity">
    <text evidence="2">Belongs to the SAS10 family.</text>
</comment>
<reference evidence="6" key="1">
    <citation type="submission" date="2021-06" db="EMBL/GenBank/DDBJ databases">
        <authorList>
            <person name="Kallberg Y."/>
            <person name="Tangrot J."/>
            <person name="Rosling A."/>
        </authorList>
    </citation>
    <scope>NUCLEOTIDE SEQUENCE</scope>
    <source>
        <strain evidence="6">IA702</strain>
    </source>
</reference>
<sequence>MGRRKSNYLPLKKSKQESETGSKKYDNRESSQIQAIKTYEDLEGDAEDEFMKERDKVLLEDDLYADDLDGKLTNLFYGIRMQLRINRMSEEDFIDDIWTTDVSDHSQVVRTFADLVQNSSNSTARLAEEDKMSTSMDIHSSKHNDAELLPETTKRAINYQIMKNKGLTPARKKEQRNPRVKHRKKFERAKKRIKSIKRVVAPKVGPYAGELTGIKTNLSRSIKFK</sequence>
<dbReference type="AlphaFoldDB" id="A0A9N8ZAJ8"/>
<proteinExistence type="inferred from homology"/>
<feature type="compositionally biased region" description="Basic and acidic residues" evidence="4">
    <location>
        <begin position="14"/>
        <end position="29"/>
    </location>
</feature>
<accession>A0A9N8ZAJ8</accession>
<dbReference type="EMBL" id="CAJVPJ010000115">
    <property type="protein sequence ID" value="CAG8480465.1"/>
    <property type="molecule type" value="Genomic_DNA"/>
</dbReference>
<comment type="subcellular location">
    <subcellularLocation>
        <location evidence="1">Nucleus</location>
    </subcellularLocation>
</comment>
<dbReference type="PANTHER" id="PTHR13237">
    <property type="entry name" value="SOMETHING ABOUT SILENCING PROTEIN 10-RELATED"/>
    <property type="match status" value="1"/>
</dbReference>